<evidence type="ECO:0000259" key="3">
    <source>
        <dbReference type="Pfam" id="PF00501"/>
    </source>
</evidence>
<sequence>MEQYTYDVKMFKETFERDFTYINGFLRNVHRFAHRPALTCPNRQKTWTYAELNKEVNQLAHALLKDEVQKNDVVMYQLFNSPEWVFSYLAPQKIRAINCPINFKLSPGETATIIDDSKPVVFIYDAEIKETVEEALAMASYRPSRLVMVDPTGQAVVPDGHVIYTQYVQDQSETEPAVNRPSHIYDEVTRLYTSGTTGRPKGVPLNNINEVMSAHDVIMHFPLSPVDKTMNMTPWFHRGGIHSGGPGPTLYVGGEMVVLRNFNPKTCLEYVEKYDITFMIGVPAVLKMLYNAQKKKPSDLSRLKGIVTMGAPLEKEDCIKFQETLTPNIFNGYGTSEAFWNTFLRPYDLPEMSGSSGRSCTDDDVAVVKVYPDRRAEPDDHVAKDGQEIGEIIVKATGKSAYAYVNKREESEKVFYKGWIYIGDMGTWDENEFITVAGRKDDMIVSSGENIHPVQVEEILNQHPKVEESLVVGVPDDLRGESVVAYVIKKDPTLTAKELHKFCSDHKSLANYKVPRYYRFIDDLPYTATGKKQHYVMKEQAVKDKAEGLLERH</sequence>
<dbReference type="InterPro" id="IPR045851">
    <property type="entry name" value="AMP-bd_C_sf"/>
</dbReference>
<dbReference type="Gene3D" id="3.40.50.12780">
    <property type="entry name" value="N-terminal domain of ligase-like"/>
    <property type="match status" value="1"/>
</dbReference>
<evidence type="ECO:0000313" key="6">
    <source>
        <dbReference type="Proteomes" id="UP001596022"/>
    </source>
</evidence>
<evidence type="ECO:0000256" key="1">
    <source>
        <dbReference type="ARBA" id="ARBA00006432"/>
    </source>
</evidence>
<dbReference type="EMBL" id="JBHSFW010000021">
    <property type="protein sequence ID" value="MFC4620391.1"/>
    <property type="molecule type" value="Genomic_DNA"/>
</dbReference>
<keyword evidence="2" id="KW-0436">Ligase</keyword>
<dbReference type="PANTHER" id="PTHR43201:SF5">
    <property type="entry name" value="MEDIUM-CHAIN ACYL-COA LIGASE ACSF2, MITOCHONDRIAL"/>
    <property type="match status" value="1"/>
</dbReference>
<dbReference type="Gene3D" id="3.30.300.30">
    <property type="match status" value="1"/>
</dbReference>
<proteinExistence type="inferred from homology"/>
<comment type="caution">
    <text evidence="5">The sequence shown here is derived from an EMBL/GenBank/DDBJ whole genome shotgun (WGS) entry which is preliminary data.</text>
</comment>
<gene>
    <name evidence="5" type="ORF">ACFO4N_16950</name>
</gene>
<reference evidence="6" key="1">
    <citation type="journal article" date="2019" name="Int. J. Syst. Evol. Microbiol.">
        <title>The Global Catalogue of Microorganisms (GCM) 10K type strain sequencing project: providing services to taxonomists for standard genome sequencing and annotation.</title>
        <authorList>
            <consortium name="The Broad Institute Genomics Platform"/>
            <consortium name="The Broad Institute Genome Sequencing Center for Infectious Disease"/>
            <person name="Wu L."/>
            <person name="Ma J."/>
        </authorList>
    </citation>
    <scope>NUCLEOTIDE SEQUENCE [LARGE SCALE GENOMIC DNA]</scope>
    <source>
        <strain evidence="6">CGMCC 1.16306</strain>
    </source>
</reference>
<accession>A0ABV9GT25</accession>
<comment type="similarity">
    <text evidence="1">Belongs to the ATP-dependent AMP-binding enzyme family.</text>
</comment>
<evidence type="ECO:0000256" key="2">
    <source>
        <dbReference type="ARBA" id="ARBA00022598"/>
    </source>
</evidence>
<dbReference type="PANTHER" id="PTHR43201">
    <property type="entry name" value="ACYL-COA SYNTHETASE"/>
    <property type="match status" value="1"/>
</dbReference>
<evidence type="ECO:0000259" key="4">
    <source>
        <dbReference type="Pfam" id="PF13193"/>
    </source>
</evidence>
<keyword evidence="6" id="KW-1185">Reference proteome</keyword>
<dbReference type="InterPro" id="IPR042099">
    <property type="entry name" value="ANL_N_sf"/>
</dbReference>
<feature type="domain" description="AMP-dependent synthetase/ligase" evidence="3">
    <location>
        <begin position="27"/>
        <end position="395"/>
    </location>
</feature>
<dbReference type="SUPFAM" id="SSF56801">
    <property type="entry name" value="Acetyl-CoA synthetase-like"/>
    <property type="match status" value="1"/>
</dbReference>
<protein>
    <submittedName>
        <fullName evidence="5">Class I adenylate-forming enzyme family protein</fullName>
    </submittedName>
</protein>
<dbReference type="RefSeq" id="WP_376847504.1">
    <property type="nucleotide sequence ID" value="NZ_JBHSFW010000021.1"/>
</dbReference>
<dbReference type="Pfam" id="PF00501">
    <property type="entry name" value="AMP-binding"/>
    <property type="match status" value="1"/>
</dbReference>
<dbReference type="InterPro" id="IPR025110">
    <property type="entry name" value="AMP-bd_C"/>
</dbReference>
<dbReference type="Pfam" id="PF13193">
    <property type="entry name" value="AMP-binding_C"/>
    <property type="match status" value="1"/>
</dbReference>
<feature type="domain" description="AMP-binding enzyme C-terminal" evidence="4">
    <location>
        <begin position="455"/>
        <end position="531"/>
    </location>
</feature>
<dbReference type="Proteomes" id="UP001596022">
    <property type="component" value="Unassembled WGS sequence"/>
</dbReference>
<organism evidence="5 6">
    <name type="scientific">Camelliibacillus cellulosilyticus</name>
    <dbReference type="NCBI Taxonomy" id="2174486"/>
    <lineage>
        <taxon>Bacteria</taxon>
        <taxon>Bacillati</taxon>
        <taxon>Bacillota</taxon>
        <taxon>Bacilli</taxon>
        <taxon>Bacillales</taxon>
        <taxon>Sporolactobacillaceae</taxon>
        <taxon>Camelliibacillus</taxon>
    </lineage>
</organism>
<evidence type="ECO:0000313" key="5">
    <source>
        <dbReference type="EMBL" id="MFC4620391.1"/>
    </source>
</evidence>
<dbReference type="InterPro" id="IPR000873">
    <property type="entry name" value="AMP-dep_synth/lig_dom"/>
</dbReference>
<name>A0ABV9GT25_9BACL</name>